<comment type="caution">
    <text evidence="1">The sequence shown here is derived from an EMBL/GenBank/DDBJ whole genome shotgun (WGS) entry which is preliminary data.</text>
</comment>
<accession>A0AAN9S5G5</accession>
<sequence length="143" mass="15547">MHSCSRRTALTLTLATPLPLSPHHVIALASRRTSLTLILVVVLVLASRRVTLLLVDKVIEDLKTISVNKFHSINPPVLSFTEKAFHSPLGSLFSAGFHSPSSVSILQLIGIVVLVIDFCTHTCIPVVNACILFVVNAEYSCVY</sequence>
<protein>
    <submittedName>
        <fullName evidence="1">Uncharacterized protein</fullName>
    </submittedName>
</protein>
<dbReference type="AlphaFoldDB" id="A0AAN9S5G5"/>
<dbReference type="EMBL" id="JAYMYS010000006">
    <property type="protein sequence ID" value="KAK7389302.1"/>
    <property type="molecule type" value="Genomic_DNA"/>
</dbReference>
<keyword evidence="2" id="KW-1185">Reference proteome</keyword>
<proteinExistence type="predicted"/>
<evidence type="ECO:0000313" key="2">
    <source>
        <dbReference type="Proteomes" id="UP001386955"/>
    </source>
</evidence>
<name>A0AAN9S5G5_PSOTE</name>
<evidence type="ECO:0000313" key="1">
    <source>
        <dbReference type="EMBL" id="KAK7389302.1"/>
    </source>
</evidence>
<dbReference type="Proteomes" id="UP001386955">
    <property type="component" value="Unassembled WGS sequence"/>
</dbReference>
<gene>
    <name evidence="1" type="ORF">VNO78_24178</name>
</gene>
<organism evidence="1 2">
    <name type="scientific">Psophocarpus tetragonolobus</name>
    <name type="common">Winged bean</name>
    <name type="synonym">Dolichos tetragonolobus</name>
    <dbReference type="NCBI Taxonomy" id="3891"/>
    <lineage>
        <taxon>Eukaryota</taxon>
        <taxon>Viridiplantae</taxon>
        <taxon>Streptophyta</taxon>
        <taxon>Embryophyta</taxon>
        <taxon>Tracheophyta</taxon>
        <taxon>Spermatophyta</taxon>
        <taxon>Magnoliopsida</taxon>
        <taxon>eudicotyledons</taxon>
        <taxon>Gunneridae</taxon>
        <taxon>Pentapetalae</taxon>
        <taxon>rosids</taxon>
        <taxon>fabids</taxon>
        <taxon>Fabales</taxon>
        <taxon>Fabaceae</taxon>
        <taxon>Papilionoideae</taxon>
        <taxon>50 kb inversion clade</taxon>
        <taxon>NPAAA clade</taxon>
        <taxon>indigoferoid/millettioid clade</taxon>
        <taxon>Phaseoleae</taxon>
        <taxon>Psophocarpus</taxon>
    </lineage>
</organism>
<reference evidence="1 2" key="1">
    <citation type="submission" date="2024-01" db="EMBL/GenBank/DDBJ databases">
        <title>The genomes of 5 underutilized Papilionoideae crops provide insights into root nodulation and disease resistanc.</title>
        <authorList>
            <person name="Jiang F."/>
        </authorList>
    </citation>
    <scope>NUCLEOTIDE SEQUENCE [LARGE SCALE GENOMIC DNA]</scope>
    <source>
        <strain evidence="1">DUOXIRENSHENG_FW03</strain>
        <tissue evidence="1">Leaves</tissue>
    </source>
</reference>